<dbReference type="EMBL" id="JACHFH010000010">
    <property type="protein sequence ID" value="MBB5335938.1"/>
    <property type="molecule type" value="Genomic_DNA"/>
</dbReference>
<evidence type="ECO:0000256" key="4">
    <source>
        <dbReference type="ARBA" id="ARBA00006047"/>
    </source>
</evidence>
<dbReference type="GO" id="GO:0005737">
    <property type="term" value="C:cytoplasm"/>
    <property type="evidence" value="ECO:0007669"/>
    <property type="project" value="UniProtKB-SubCell"/>
</dbReference>
<keyword evidence="8 13" id="KW-0808">Transferase</keyword>
<comment type="catalytic activity">
    <reaction evidence="1 13">
        <text>[(1-&gt;4)-alpha-D-glucosyl](n) + phosphate = [(1-&gt;4)-alpha-D-glucosyl](n-1) + alpha-D-glucose 1-phosphate</text>
        <dbReference type="Rhea" id="RHEA:41732"/>
        <dbReference type="Rhea" id="RHEA-COMP:9584"/>
        <dbReference type="Rhea" id="RHEA-COMP:9586"/>
        <dbReference type="ChEBI" id="CHEBI:15444"/>
        <dbReference type="ChEBI" id="CHEBI:43474"/>
        <dbReference type="ChEBI" id="CHEBI:58601"/>
        <dbReference type="EC" id="2.4.1.1"/>
    </reaction>
</comment>
<evidence type="ECO:0000256" key="6">
    <source>
        <dbReference type="ARBA" id="ARBA00022533"/>
    </source>
</evidence>
<dbReference type="PIRSF" id="PIRSF000460">
    <property type="entry name" value="Pprylas_GlgP"/>
    <property type="match status" value="1"/>
</dbReference>
<evidence type="ECO:0000313" key="14">
    <source>
        <dbReference type="EMBL" id="MBB5335938.1"/>
    </source>
</evidence>
<comment type="cofactor">
    <cofactor evidence="2 13">
        <name>pyridoxal 5'-phosphate</name>
        <dbReference type="ChEBI" id="CHEBI:597326"/>
    </cofactor>
</comment>
<sequence>MLTYKALEEKNQFERLFLETASVMFGQDMEELSKENLYQALVHTLRQYISNNWIQTNKYYSDHEEKQIYYFSIEFLLGRLLNCNIMNLDIGEVCNLAMQHLGIDLDELFEQEPDAGLGNGGLGRLAACFIDSMASLGIAGHGCSIRYQYGLFEQKIIDNNQVEIPDNWLKNGFSWEYRKAEKEISVKFAGNAYMKKLPDGSLLPVHENYTTVSAVPYDVPIVGYHNGIVNTLRLWNAEVSENFAESGNLSHEQLQEKLNFQYRLKAITNCLYPDDSSKKGKILRLTQEYFFVSAGIQSIVRHYKKLNLPLIKLPDKIAIHINDTHPAMAIPELMRILVDIEHMNWDEAWDITIKTMAYTNHTILPEALETWSIDMFKALVPRIYMIIDEINRRFLINVRDRYPDNEEIVHNLSILQDGLVHMARLAVIGSHSVNGVAKIHSDILKDYSMKAFHEYYPHKFNNKTNGITHRRWLMVSNPQLSEVIDDLITDKWRTHPSQLIKLLDYKDDTNVFEKLYQVKQLHKNNLSKLIKIRNNITIDPESIFDIQIKRIHSYKRQIMNIFHLMHLYNALCENPNLEMTPRTFIFGGKAAPSYHIAKETIRLINTVASIVNNDKRANKKMKIVFLENYGTSLAEKLFPAANVSEQISTAGKEASGTSNMKFMMNGAITLGTLDGANVEIHDAVGSDNCVIFGLNANEILSYYQNGHYSAWNEYNNNSAIHCVVDQLLTGPFTKNGDFQDLYNYLFGSNDEYFVFKDFPAYCQAHKIIEKKYQDKNNWQKSSLINIAHSGIFSSDRTISEYAKNIWNIHPIKL</sequence>
<dbReference type="PANTHER" id="PTHR11468:SF3">
    <property type="entry name" value="GLYCOGEN PHOSPHORYLASE, LIVER FORM"/>
    <property type="match status" value="1"/>
</dbReference>
<keyword evidence="7 13" id="KW-0328">Glycosyltransferase</keyword>
<gene>
    <name evidence="14" type="ORF">HNR32_001082</name>
</gene>
<evidence type="ECO:0000256" key="8">
    <source>
        <dbReference type="ARBA" id="ARBA00022679"/>
    </source>
</evidence>
<dbReference type="GO" id="GO:0030170">
    <property type="term" value="F:pyridoxal phosphate binding"/>
    <property type="evidence" value="ECO:0007669"/>
    <property type="project" value="InterPro"/>
</dbReference>
<comment type="subcellular location">
    <subcellularLocation>
        <location evidence="3">Cytoplasm</location>
    </subcellularLocation>
</comment>
<evidence type="ECO:0000256" key="10">
    <source>
        <dbReference type="ARBA" id="ARBA00023277"/>
    </source>
</evidence>
<evidence type="ECO:0000256" key="5">
    <source>
        <dbReference type="ARBA" id="ARBA00022490"/>
    </source>
</evidence>
<dbReference type="PANTHER" id="PTHR11468">
    <property type="entry name" value="GLYCOGEN PHOSPHORYLASE"/>
    <property type="match status" value="1"/>
</dbReference>
<dbReference type="PROSITE" id="PS00102">
    <property type="entry name" value="PHOSPHORYLASE"/>
    <property type="match status" value="1"/>
</dbReference>
<dbReference type="CDD" id="cd04300">
    <property type="entry name" value="GT35_Glycogen_Phosphorylase"/>
    <property type="match status" value="1"/>
</dbReference>
<dbReference type="RefSeq" id="WP_183860404.1">
    <property type="nucleotide sequence ID" value="NZ_JACHFH010000010.1"/>
</dbReference>
<keyword evidence="6" id="KW-0021">Allosteric enzyme</keyword>
<protein>
    <recommendedName>
        <fullName evidence="13">Alpha-1,4 glucan phosphorylase</fullName>
        <ecNumber evidence="13">2.4.1.1</ecNumber>
    </recommendedName>
</protein>
<proteinExistence type="inferred from homology"/>
<reference evidence="14 15" key="1">
    <citation type="submission" date="2020-08" db="EMBL/GenBank/DDBJ databases">
        <title>Genomic Encyclopedia of Type Strains, Phase IV (KMG-IV): sequencing the most valuable type-strain genomes for metagenomic binning, comparative biology and taxonomic classification.</title>
        <authorList>
            <person name="Goeker M."/>
        </authorList>
    </citation>
    <scope>NUCLEOTIDE SEQUENCE [LARGE SCALE GENOMIC DNA]</scope>
    <source>
        <strain evidence="14 15">DSM 24661</strain>
    </source>
</reference>
<evidence type="ECO:0000256" key="2">
    <source>
        <dbReference type="ARBA" id="ARBA00001933"/>
    </source>
</evidence>
<keyword evidence="15" id="KW-1185">Reference proteome</keyword>
<dbReference type="FunFam" id="3.40.50.2000:FF:000153">
    <property type="entry name" value="Alpha-1,4 glucan phosphorylase"/>
    <property type="match status" value="1"/>
</dbReference>
<dbReference type="AlphaFoldDB" id="A0A840UMM5"/>
<evidence type="ECO:0000256" key="3">
    <source>
        <dbReference type="ARBA" id="ARBA00004496"/>
    </source>
</evidence>
<evidence type="ECO:0000256" key="11">
    <source>
        <dbReference type="ARBA" id="ARBA00025174"/>
    </source>
</evidence>
<comment type="function">
    <text evidence="11">Phosphorylase is an important allosteric enzyme in carbohydrate metabolism. Enzymes from different sources differ in their regulatory mechanisms and in their natural substrates. However, all known phosphorylases share catalytic and structural properties.</text>
</comment>
<dbReference type="FunFam" id="3.40.50.2000:FF:000003">
    <property type="entry name" value="Alpha-1,4 glucan phosphorylase"/>
    <property type="match status" value="1"/>
</dbReference>
<organism evidence="14 15">
    <name type="scientific">Pectinatus brassicae</name>
    <dbReference type="NCBI Taxonomy" id="862415"/>
    <lineage>
        <taxon>Bacteria</taxon>
        <taxon>Bacillati</taxon>
        <taxon>Bacillota</taxon>
        <taxon>Negativicutes</taxon>
        <taxon>Selenomonadales</taxon>
        <taxon>Selenomonadaceae</taxon>
        <taxon>Pectinatus</taxon>
    </lineage>
</organism>
<dbReference type="InterPro" id="IPR000811">
    <property type="entry name" value="Glyco_trans_35"/>
</dbReference>
<dbReference type="GO" id="GO:0008184">
    <property type="term" value="F:glycogen phosphorylase activity"/>
    <property type="evidence" value="ECO:0007669"/>
    <property type="project" value="InterPro"/>
</dbReference>
<dbReference type="NCBIfam" id="TIGR02093">
    <property type="entry name" value="P_ylase"/>
    <property type="match status" value="1"/>
</dbReference>
<comment type="function">
    <text evidence="13">Allosteric enzyme that catalyzes the rate-limiting step in glycogen catabolism, the phosphorolytic cleavage of glycogen to produce glucose-1-phosphate, and plays a central role in maintaining cellular and organismal glucose homeostasis.</text>
</comment>
<evidence type="ECO:0000256" key="9">
    <source>
        <dbReference type="ARBA" id="ARBA00022898"/>
    </source>
</evidence>
<keyword evidence="9 12" id="KW-0663">Pyridoxal phosphate</keyword>
<evidence type="ECO:0000313" key="15">
    <source>
        <dbReference type="Proteomes" id="UP000559117"/>
    </source>
</evidence>
<evidence type="ECO:0000256" key="13">
    <source>
        <dbReference type="RuleBase" id="RU000587"/>
    </source>
</evidence>
<accession>A0A840UMM5</accession>
<dbReference type="InterPro" id="IPR011833">
    <property type="entry name" value="Glycg_phsphrylas"/>
</dbReference>
<dbReference type="Proteomes" id="UP000559117">
    <property type="component" value="Unassembled WGS sequence"/>
</dbReference>
<comment type="similarity">
    <text evidence="4 13">Belongs to the glycogen phosphorylase family.</text>
</comment>
<keyword evidence="5" id="KW-0963">Cytoplasm</keyword>
<evidence type="ECO:0000256" key="7">
    <source>
        <dbReference type="ARBA" id="ARBA00022676"/>
    </source>
</evidence>
<name>A0A840UMM5_9FIRM</name>
<feature type="modified residue" description="N6-(pyridoxal phosphate)lysine" evidence="12">
    <location>
        <position position="661"/>
    </location>
</feature>
<evidence type="ECO:0000256" key="1">
    <source>
        <dbReference type="ARBA" id="ARBA00001275"/>
    </source>
</evidence>
<keyword evidence="10 13" id="KW-0119">Carbohydrate metabolism</keyword>
<dbReference type="GO" id="GO:0005980">
    <property type="term" value="P:glycogen catabolic process"/>
    <property type="evidence" value="ECO:0007669"/>
    <property type="project" value="TreeGrafter"/>
</dbReference>
<dbReference type="SUPFAM" id="SSF53756">
    <property type="entry name" value="UDP-Glycosyltransferase/glycogen phosphorylase"/>
    <property type="match status" value="1"/>
</dbReference>
<dbReference type="Gene3D" id="3.40.50.2000">
    <property type="entry name" value="Glycogen Phosphorylase B"/>
    <property type="match status" value="2"/>
</dbReference>
<dbReference type="EC" id="2.4.1.1" evidence="13"/>
<dbReference type="InterPro" id="IPR035090">
    <property type="entry name" value="Pyridoxal_P_attach_site"/>
</dbReference>
<dbReference type="Pfam" id="PF00343">
    <property type="entry name" value="Phosphorylase"/>
    <property type="match status" value="1"/>
</dbReference>
<comment type="caution">
    <text evidence="14">The sequence shown here is derived from an EMBL/GenBank/DDBJ whole genome shotgun (WGS) entry which is preliminary data.</text>
</comment>
<evidence type="ECO:0000256" key="12">
    <source>
        <dbReference type="PIRSR" id="PIRSR000460-1"/>
    </source>
</evidence>